<dbReference type="PROSITE" id="PS00675">
    <property type="entry name" value="SIGMA54_INTERACT_1"/>
    <property type="match status" value="1"/>
</dbReference>
<keyword evidence="9" id="KW-1185">Reference proteome</keyword>
<dbReference type="InterPro" id="IPR002078">
    <property type="entry name" value="Sigma_54_int"/>
</dbReference>
<dbReference type="GO" id="GO:0006355">
    <property type="term" value="P:regulation of DNA-templated transcription"/>
    <property type="evidence" value="ECO:0007669"/>
    <property type="project" value="InterPro"/>
</dbReference>
<keyword evidence="4" id="KW-0238">DNA-binding</keyword>
<evidence type="ECO:0000256" key="3">
    <source>
        <dbReference type="ARBA" id="ARBA00023015"/>
    </source>
</evidence>
<dbReference type="FunFam" id="3.40.50.300:FF:000006">
    <property type="entry name" value="DNA-binding transcriptional regulator NtrC"/>
    <property type="match status" value="1"/>
</dbReference>
<dbReference type="Pfam" id="PF25601">
    <property type="entry name" value="AAA_lid_14"/>
    <property type="match status" value="1"/>
</dbReference>
<dbReference type="InterPro" id="IPR003593">
    <property type="entry name" value="AAA+_ATPase"/>
</dbReference>
<dbReference type="SMART" id="SM00382">
    <property type="entry name" value="AAA"/>
    <property type="match status" value="1"/>
</dbReference>
<keyword evidence="3" id="KW-0805">Transcription regulation</keyword>
<gene>
    <name evidence="8" type="ORF">E1956_20410</name>
</gene>
<feature type="compositionally biased region" description="Low complexity" evidence="6">
    <location>
        <begin position="327"/>
        <end position="337"/>
    </location>
</feature>
<evidence type="ECO:0000256" key="2">
    <source>
        <dbReference type="ARBA" id="ARBA00022840"/>
    </source>
</evidence>
<evidence type="ECO:0000256" key="6">
    <source>
        <dbReference type="SAM" id="MobiDB-lite"/>
    </source>
</evidence>
<dbReference type="InterPro" id="IPR025944">
    <property type="entry name" value="Sigma_54_int_dom_CS"/>
</dbReference>
<reference evidence="8 9" key="1">
    <citation type="submission" date="2019-03" db="EMBL/GenBank/DDBJ databases">
        <title>Paraburkholderia sp. 7MH5, isolated from subtropical forest soil.</title>
        <authorList>
            <person name="Gao Z.-H."/>
            <person name="Qiu L.-H."/>
        </authorList>
    </citation>
    <scope>NUCLEOTIDE SEQUENCE [LARGE SCALE GENOMIC DNA]</scope>
    <source>
        <strain evidence="8 9">7MH5</strain>
    </source>
</reference>
<dbReference type="PROSITE" id="PS00688">
    <property type="entry name" value="SIGMA54_INTERACT_3"/>
    <property type="match status" value="1"/>
</dbReference>
<dbReference type="EMBL" id="CP038149">
    <property type="protein sequence ID" value="QBQ99537.1"/>
    <property type="molecule type" value="Genomic_DNA"/>
</dbReference>
<dbReference type="GO" id="GO:0005524">
    <property type="term" value="F:ATP binding"/>
    <property type="evidence" value="ECO:0007669"/>
    <property type="project" value="UniProtKB-KW"/>
</dbReference>
<dbReference type="Pfam" id="PF00158">
    <property type="entry name" value="Sigma54_activat"/>
    <property type="match status" value="1"/>
</dbReference>
<keyword evidence="1" id="KW-0547">Nucleotide-binding</keyword>
<organism evidence="8 9">
    <name type="scientific">Paraburkholderia pallida</name>
    <dbReference type="NCBI Taxonomy" id="2547399"/>
    <lineage>
        <taxon>Bacteria</taxon>
        <taxon>Pseudomonadati</taxon>
        <taxon>Pseudomonadota</taxon>
        <taxon>Betaproteobacteria</taxon>
        <taxon>Burkholderiales</taxon>
        <taxon>Burkholderiaceae</taxon>
        <taxon>Paraburkholderia</taxon>
    </lineage>
</organism>
<protein>
    <submittedName>
        <fullName evidence="8">Sigma-54-dependent Fis family transcriptional regulator</fullName>
    </submittedName>
</protein>
<dbReference type="SUPFAM" id="SSF46689">
    <property type="entry name" value="Homeodomain-like"/>
    <property type="match status" value="1"/>
</dbReference>
<dbReference type="PROSITE" id="PS00676">
    <property type="entry name" value="SIGMA54_INTERACT_2"/>
    <property type="match status" value="1"/>
</dbReference>
<dbReference type="AlphaFoldDB" id="A0A4P7CW06"/>
<dbReference type="InterPro" id="IPR025943">
    <property type="entry name" value="Sigma_54_int_dom_ATP-bd_2"/>
</dbReference>
<dbReference type="RefSeq" id="WP_134752369.1">
    <property type="nucleotide sequence ID" value="NZ_CP038149.1"/>
</dbReference>
<evidence type="ECO:0000313" key="8">
    <source>
        <dbReference type="EMBL" id="QBQ99537.1"/>
    </source>
</evidence>
<proteinExistence type="predicted"/>
<dbReference type="Gene3D" id="3.40.50.300">
    <property type="entry name" value="P-loop containing nucleotide triphosphate hydrolases"/>
    <property type="match status" value="1"/>
</dbReference>
<dbReference type="PRINTS" id="PR01590">
    <property type="entry name" value="HTHFIS"/>
</dbReference>
<dbReference type="InterPro" id="IPR029016">
    <property type="entry name" value="GAF-like_dom_sf"/>
</dbReference>
<dbReference type="PROSITE" id="PS50045">
    <property type="entry name" value="SIGMA54_INTERACT_4"/>
    <property type="match status" value="1"/>
</dbReference>
<dbReference type="Pfam" id="PF02954">
    <property type="entry name" value="HTH_8"/>
    <property type="match status" value="1"/>
</dbReference>
<dbReference type="CDD" id="cd00009">
    <property type="entry name" value="AAA"/>
    <property type="match status" value="1"/>
</dbReference>
<evidence type="ECO:0000259" key="7">
    <source>
        <dbReference type="PROSITE" id="PS50045"/>
    </source>
</evidence>
<dbReference type="Proteomes" id="UP000295727">
    <property type="component" value="Chromosome 2"/>
</dbReference>
<dbReference type="Pfam" id="PF01590">
    <property type="entry name" value="GAF"/>
    <property type="match status" value="1"/>
</dbReference>
<keyword evidence="2" id="KW-0067">ATP-binding</keyword>
<evidence type="ECO:0000256" key="5">
    <source>
        <dbReference type="ARBA" id="ARBA00023163"/>
    </source>
</evidence>
<dbReference type="SUPFAM" id="SSF55781">
    <property type="entry name" value="GAF domain-like"/>
    <property type="match status" value="1"/>
</dbReference>
<dbReference type="OrthoDB" id="9761705at2"/>
<dbReference type="InterPro" id="IPR058031">
    <property type="entry name" value="AAA_lid_NorR"/>
</dbReference>
<dbReference type="InterPro" id="IPR003018">
    <property type="entry name" value="GAF"/>
</dbReference>
<dbReference type="PANTHER" id="PTHR32071">
    <property type="entry name" value="TRANSCRIPTIONAL REGULATORY PROTEIN"/>
    <property type="match status" value="1"/>
</dbReference>
<dbReference type="Gene3D" id="3.30.450.40">
    <property type="match status" value="1"/>
</dbReference>
<feature type="domain" description="Sigma-54 factor interaction" evidence="7">
    <location>
        <begin position="382"/>
        <end position="592"/>
    </location>
</feature>
<dbReference type="Gene3D" id="1.10.8.60">
    <property type="match status" value="1"/>
</dbReference>
<dbReference type="InterPro" id="IPR009057">
    <property type="entry name" value="Homeodomain-like_sf"/>
</dbReference>
<dbReference type="Gene3D" id="1.10.10.60">
    <property type="entry name" value="Homeodomain-like"/>
    <property type="match status" value="1"/>
</dbReference>
<dbReference type="PANTHER" id="PTHR32071:SF77">
    <property type="entry name" value="TRANSCRIPTIONAL REGULATORY PROTEIN"/>
    <property type="match status" value="1"/>
</dbReference>
<feature type="region of interest" description="Disordered" evidence="6">
    <location>
        <begin position="318"/>
        <end position="368"/>
    </location>
</feature>
<dbReference type="GO" id="GO:0043565">
    <property type="term" value="F:sequence-specific DNA binding"/>
    <property type="evidence" value="ECO:0007669"/>
    <property type="project" value="InterPro"/>
</dbReference>
<dbReference type="KEGG" id="ppai:E1956_20410"/>
<evidence type="ECO:0000256" key="1">
    <source>
        <dbReference type="ARBA" id="ARBA00022741"/>
    </source>
</evidence>
<evidence type="ECO:0000313" key="9">
    <source>
        <dbReference type="Proteomes" id="UP000295727"/>
    </source>
</evidence>
<dbReference type="InterPro" id="IPR002197">
    <property type="entry name" value="HTH_Fis"/>
</dbReference>
<sequence length="700" mass="76000">MQSTQYAEECIERAARASGVDGVLRQRLGHYEPSAAIVRSWTRCLNDYGLDPDTCRPPPVLTSAELAQRRERQADLIGCAKLEMTTLYQQLGDADLAVVLTDADGVILHLVSSTSFAEQVEDWGFCAGALWNEREAGTNGMGTCLAEGEALAVRQHEHFFSRYAALTCSAAPVFDERGALAGVLDVTSRSQLQQQHSLVLVGMSRQMIENRLLDARHTQAHMVHFHSRPEFVNTLHAGKLTIDESGLVLGANRSALFQLGFGTLAEIAGKRITDLFNATLADLVARSVQSSFHPVAVYRAHAPNRFFAVAQAPLKQSSANVGRSRAHAQAAQEPQAPQEREMAALRRDGTRNRARNPEGARQGGPRVEFGDAHLASQLSLGERVIDRGIAVLVRGETGSGKDVFANALHAASARRDGPFVAINCASLPEHLIESELFGYRAGAFTGAQREGRRGKILQANGGTLFLDEIGDMPLALQARLLRVLEEREVTPLGSETVIKVDFQLISASHRDLAALVASGQFREDLYYRLSGVAVSVPPLREREDKLALMLHLLEQDNEVAPMLGRDAREILLASPWPGNVRQLRNVLRTAAALCEGPELGAAHLPADLVRGAGLRLPAVQRGDAGACAPGAMSSDAGGNIDQIDEADEDCVPLNAILLAEREALMGLLDTHRWNVSEVANALGVTRNTLYRKMRRVNIKR</sequence>
<dbReference type="SUPFAM" id="SSF52540">
    <property type="entry name" value="P-loop containing nucleoside triphosphate hydrolases"/>
    <property type="match status" value="1"/>
</dbReference>
<keyword evidence="5" id="KW-0804">Transcription</keyword>
<evidence type="ECO:0000256" key="4">
    <source>
        <dbReference type="ARBA" id="ARBA00023125"/>
    </source>
</evidence>
<accession>A0A4P7CW06</accession>
<dbReference type="InterPro" id="IPR025662">
    <property type="entry name" value="Sigma_54_int_dom_ATP-bd_1"/>
</dbReference>
<feature type="compositionally biased region" description="Basic and acidic residues" evidence="6">
    <location>
        <begin position="338"/>
        <end position="358"/>
    </location>
</feature>
<dbReference type="InterPro" id="IPR027417">
    <property type="entry name" value="P-loop_NTPase"/>
</dbReference>
<name>A0A4P7CW06_9BURK</name>